<comment type="caution">
    <text evidence="1">The sequence shown here is derived from an EMBL/GenBank/DDBJ whole genome shotgun (WGS) entry which is preliminary data.</text>
</comment>
<organism evidence="1 2">
    <name type="scientific">Knufia fluminis</name>
    <dbReference type="NCBI Taxonomy" id="191047"/>
    <lineage>
        <taxon>Eukaryota</taxon>
        <taxon>Fungi</taxon>
        <taxon>Dikarya</taxon>
        <taxon>Ascomycota</taxon>
        <taxon>Pezizomycotina</taxon>
        <taxon>Eurotiomycetes</taxon>
        <taxon>Chaetothyriomycetidae</taxon>
        <taxon>Chaetothyriales</taxon>
        <taxon>Trichomeriaceae</taxon>
        <taxon>Knufia</taxon>
    </lineage>
</organism>
<dbReference type="InterPro" id="IPR036047">
    <property type="entry name" value="F-box-like_dom_sf"/>
</dbReference>
<proteinExistence type="predicted"/>
<dbReference type="SUPFAM" id="SSF81383">
    <property type="entry name" value="F-box domain"/>
    <property type="match status" value="1"/>
</dbReference>
<evidence type="ECO:0000313" key="2">
    <source>
        <dbReference type="Proteomes" id="UP001316803"/>
    </source>
</evidence>
<accession>A0AAN8EFN9</accession>
<name>A0AAN8EFN9_9EURO</name>
<protein>
    <recommendedName>
        <fullName evidence="3">F-box domain-containing protein</fullName>
    </recommendedName>
</protein>
<evidence type="ECO:0008006" key="3">
    <source>
        <dbReference type="Google" id="ProtNLM"/>
    </source>
</evidence>
<reference evidence="1 2" key="1">
    <citation type="submission" date="2022-12" db="EMBL/GenBank/DDBJ databases">
        <title>Genomic features and morphological characterization of a novel Knufia sp. strain isolated from spacecraft assembly facility.</title>
        <authorList>
            <person name="Teixeira M."/>
            <person name="Chander A.M."/>
            <person name="Stajich J.E."/>
            <person name="Venkateswaran K."/>
        </authorList>
    </citation>
    <scope>NUCLEOTIDE SEQUENCE [LARGE SCALE GENOMIC DNA]</scope>
    <source>
        <strain evidence="1 2">FJI-L2-BK-P2</strain>
    </source>
</reference>
<dbReference type="Proteomes" id="UP001316803">
    <property type="component" value="Unassembled WGS sequence"/>
</dbReference>
<gene>
    <name evidence="1" type="ORF">OHC33_004220</name>
</gene>
<sequence length="125" mass="14656">MANKYVDASTQTIPTTCLCQTPQPPPRRPAQISPLFKLPPELLCIIIDNLPAWLSLRNLAKSCRFFHHLFLNDEYCAAQYWEWYHAEGYQLQVDGRMITVYGRCKGWRRLSARAYRYTLNSNQDE</sequence>
<evidence type="ECO:0000313" key="1">
    <source>
        <dbReference type="EMBL" id="KAK5954498.1"/>
    </source>
</evidence>
<dbReference type="EMBL" id="JAKLMC020000008">
    <property type="protein sequence ID" value="KAK5954498.1"/>
    <property type="molecule type" value="Genomic_DNA"/>
</dbReference>
<dbReference type="AlphaFoldDB" id="A0AAN8EFN9"/>
<keyword evidence="2" id="KW-1185">Reference proteome</keyword>